<dbReference type="PROSITE" id="PS51257">
    <property type="entry name" value="PROKAR_LIPOPROTEIN"/>
    <property type="match status" value="1"/>
</dbReference>
<dbReference type="Proteomes" id="UP000559987">
    <property type="component" value="Unassembled WGS sequence"/>
</dbReference>
<dbReference type="PANTHER" id="PTHR19879">
    <property type="entry name" value="TRANSCRIPTION INITIATION FACTOR TFIID"/>
    <property type="match status" value="1"/>
</dbReference>
<dbReference type="InterPro" id="IPR015943">
    <property type="entry name" value="WD40/YVTN_repeat-like_dom_sf"/>
</dbReference>
<evidence type="ECO:0000256" key="2">
    <source>
        <dbReference type="ARBA" id="ARBA00022737"/>
    </source>
</evidence>
<dbReference type="InterPro" id="IPR019775">
    <property type="entry name" value="WD40_repeat_CS"/>
</dbReference>
<proteinExistence type="predicted"/>
<dbReference type="RefSeq" id="WP_183911392.1">
    <property type="nucleotide sequence ID" value="NZ_JACHXZ010000004.1"/>
</dbReference>
<gene>
    <name evidence="4" type="ORF">FHS30_003124</name>
</gene>
<reference evidence="4 5" key="1">
    <citation type="submission" date="2020-08" db="EMBL/GenBank/DDBJ databases">
        <title>Genomic Encyclopedia of Type Strains, Phase III (KMG-III): the genomes of soil and plant-associated and newly described type strains.</title>
        <authorList>
            <person name="Whitman W."/>
        </authorList>
    </citation>
    <scope>NUCLEOTIDE SEQUENCE [LARGE SCALE GENOMIC DNA]</scope>
    <source>
        <strain evidence="4 5">CECT 8571</strain>
    </source>
</reference>
<keyword evidence="5" id="KW-1185">Reference proteome</keyword>
<comment type="caution">
    <text evidence="4">The sequence shown here is derived from an EMBL/GenBank/DDBJ whole genome shotgun (WGS) entry which is preliminary data.</text>
</comment>
<feature type="repeat" description="WD" evidence="3">
    <location>
        <begin position="153"/>
        <end position="194"/>
    </location>
</feature>
<dbReference type="PANTHER" id="PTHR19879:SF9">
    <property type="entry name" value="TRANSCRIPTION INITIATION FACTOR TFIID SUBUNIT 5"/>
    <property type="match status" value="1"/>
</dbReference>
<dbReference type="Gene3D" id="2.130.10.10">
    <property type="entry name" value="YVTN repeat-like/Quinoprotein amine dehydrogenase"/>
    <property type="match status" value="2"/>
</dbReference>
<evidence type="ECO:0000313" key="4">
    <source>
        <dbReference type="EMBL" id="MBB3169911.1"/>
    </source>
</evidence>
<keyword evidence="2" id="KW-0677">Repeat</keyword>
<dbReference type="PROSITE" id="PS50082">
    <property type="entry name" value="WD_REPEATS_2"/>
    <property type="match status" value="3"/>
</dbReference>
<feature type="repeat" description="WD" evidence="3">
    <location>
        <begin position="254"/>
        <end position="283"/>
    </location>
</feature>
<organism evidence="4 5">
    <name type="scientific">Simiduia aestuariiviva</name>
    <dbReference type="NCBI Taxonomy" id="1510459"/>
    <lineage>
        <taxon>Bacteria</taxon>
        <taxon>Pseudomonadati</taxon>
        <taxon>Pseudomonadota</taxon>
        <taxon>Gammaproteobacteria</taxon>
        <taxon>Cellvibrionales</taxon>
        <taxon>Cellvibrionaceae</taxon>
        <taxon>Simiduia</taxon>
    </lineage>
</organism>
<evidence type="ECO:0000256" key="1">
    <source>
        <dbReference type="ARBA" id="ARBA00022574"/>
    </source>
</evidence>
<dbReference type="PROSITE" id="PS50294">
    <property type="entry name" value="WD_REPEATS_REGION"/>
    <property type="match status" value="1"/>
</dbReference>
<dbReference type="Pfam" id="PF00400">
    <property type="entry name" value="WD40"/>
    <property type="match status" value="2"/>
</dbReference>
<dbReference type="AlphaFoldDB" id="A0A839UT64"/>
<evidence type="ECO:0000256" key="3">
    <source>
        <dbReference type="PROSITE-ProRule" id="PRU00221"/>
    </source>
</evidence>
<dbReference type="SUPFAM" id="SSF50998">
    <property type="entry name" value="Quinoprotein alcohol dehydrogenase-like"/>
    <property type="match status" value="1"/>
</dbReference>
<name>A0A839UT64_9GAMM</name>
<dbReference type="SMART" id="SM00320">
    <property type="entry name" value="WD40"/>
    <property type="match status" value="6"/>
</dbReference>
<protein>
    <submittedName>
        <fullName evidence="4">WD40 repeat protein</fullName>
    </submittedName>
</protein>
<sequence>MKWKAAGLIVLLWLTACDSTPTPTKSIEVANKGALSASLSDDGDYAIIGSIFEGGSLWRLTDFERLYNWNHRAGEQSTLQSSAFSPDTRWAATATTHTIVFWDVQSGQATRFWNAPAEILDMALTPNGNYALLGLVDGTAVMFDIKRGGVSRTFRHTNRVRKVALSADAKFALTGSEDKTAVLWDVASGEVLRTFTHDEEVQMVALSRDGTRALTAAKYDKAVLWNLESGRAIGNIPLQGSMVKRGLRFTAARFSDDGSQLLTGRPDEIVQLWSVESLTETKRWRLPKRDTLQPTGAAVLALAFTENGYVAVASNGFVHALR</sequence>
<evidence type="ECO:0000313" key="5">
    <source>
        <dbReference type="Proteomes" id="UP000559987"/>
    </source>
</evidence>
<dbReference type="InterPro" id="IPR011047">
    <property type="entry name" value="Quinoprotein_ADH-like_sf"/>
</dbReference>
<feature type="repeat" description="WD" evidence="3">
    <location>
        <begin position="194"/>
        <end position="235"/>
    </location>
</feature>
<accession>A0A839UT64</accession>
<dbReference type="InterPro" id="IPR001680">
    <property type="entry name" value="WD40_rpt"/>
</dbReference>
<keyword evidence="1 3" id="KW-0853">WD repeat</keyword>
<dbReference type="EMBL" id="JACHXZ010000004">
    <property type="protein sequence ID" value="MBB3169911.1"/>
    <property type="molecule type" value="Genomic_DNA"/>
</dbReference>
<dbReference type="PROSITE" id="PS00678">
    <property type="entry name" value="WD_REPEATS_1"/>
    <property type="match status" value="1"/>
</dbReference>